<dbReference type="InterPro" id="IPR002104">
    <property type="entry name" value="Integrase_catalytic"/>
</dbReference>
<dbReference type="PANTHER" id="PTHR30349:SF41">
    <property type="entry name" value="INTEGRASE_RECOMBINASE PROTEIN MJ0367-RELATED"/>
    <property type="match status" value="1"/>
</dbReference>
<reference evidence="6 7" key="1">
    <citation type="submission" date="2021-08" db="EMBL/GenBank/DDBJ databases">
        <authorList>
            <person name="Peeters C."/>
        </authorList>
    </citation>
    <scope>NUCLEOTIDE SEQUENCE [LARGE SCALE GENOMIC DNA]</scope>
    <source>
        <strain evidence="6 7">LMG 23992</strain>
    </source>
</reference>
<keyword evidence="2" id="KW-0229">DNA integration</keyword>
<dbReference type="Gene3D" id="1.10.150.130">
    <property type="match status" value="1"/>
</dbReference>
<evidence type="ECO:0000313" key="7">
    <source>
        <dbReference type="Proteomes" id="UP000727654"/>
    </source>
</evidence>
<accession>A0ABM8XK11</accession>
<dbReference type="InterPro" id="IPR011010">
    <property type="entry name" value="DNA_brk_join_enz"/>
</dbReference>
<dbReference type="Proteomes" id="UP000727654">
    <property type="component" value="Unassembled WGS sequence"/>
</dbReference>
<evidence type="ECO:0000259" key="5">
    <source>
        <dbReference type="PROSITE" id="PS51898"/>
    </source>
</evidence>
<dbReference type="CDD" id="cd00397">
    <property type="entry name" value="DNA_BRE_C"/>
    <property type="match status" value="1"/>
</dbReference>
<proteinExistence type="inferred from homology"/>
<gene>
    <name evidence="6" type="primary">xerC_5</name>
    <name evidence="6" type="ORF">LMG23992_04271</name>
</gene>
<dbReference type="SUPFAM" id="SSF56349">
    <property type="entry name" value="DNA breaking-rejoining enzymes"/>
    <property type="match status" value="1"/>
</dbReference>
<dbReference type="InterPro" id="IPR013762">
    <property type="entry name" value="Integrase-like_cat_sf"/>
</dbReference>
<dbReference type="PROSITE" id="PS51898">
    <property type="entry name" value="TYR_RECOMBINASE"/>
    <property type="match status" value="1"/>
</dbReference>
<dbReference type="EMBL" id="CAJZAI010000012">
    <property type="protein sequence ID" value="CAG9180553.1"/>
    <property type="molecule type" value="Genomic_DNA"/>
</dbReference>
<comment type="similarity">
    <text evidence="1">Belongs to the 'phage' integrase family.</text>
</comment>
<dbReference type="Pfam" id="PF00589">
    <property type="entry name" value="Phage_integrase"/>
    <property type="match status" value="1"/>
</dbReference>
<evidence type="ECO:0000256" key="2">
    <source>
        <dbReference type="ARBA" id="ARBA00022908"/>
    </source>
</evidence>
<keyword evidence="3" id="KW-0238">DNA-binding</keyword>
<dbReference type="RefSeq" id="WP_224081746.1">
    <property type="nucleotide sequence ID" value="NZ_CAJZAI010000012.1"/>
</dbReference>
<evidence type="ECO:0000256" key="4">
    <source>
        <dbReference type="ARBA" id="ARBA00023172"/>
    </source>
</evidence>
<sequence length="303" mass="34059">MDTLWLSHPTLAYRDWQAREAAGADRRPFAARSIVQHQAMFEHFRRHLLARGKSVVAFGADDIEAFWLSPEARTYSQATRMRYVKLLDRLCRHLVFAGVRKDNPAAPLLATERWPDMEPTPQYLDVDDDARLQAFLSLPVNDLAKLRSHAIVATFLATGITAGEARAARIADLVTNARPPYLFVAAHGPRDARTVHLPDFAVPVVRAWLARRKTLPIEGDRLFTLNPDGRPITDMSFGRIVSAVLEAIGETDTELSPRTLRNTFGRRHLMAGRSREEVSRMLGLSSHRTCDRIAATIPVDRPL</sequence>
<evidence type="ECO:0000313" key="6">
    <source>
        <dbReference type="EMBL" id="CAG9180553.1"/>
    </source>
</evidence>
<protein>
    <submittedName>
        <fullName evidence="6">Tyrosine recombinase XerC</fullName>
    </submittedName>
</protein>
<dbReference type="InterPro" id="IPR050090">
    <property type="entry name" value="Tyrosine_recombinase_XerCD"/>
</dbReference>
<keyword evidence="7" id="KW-1185">Reference proteome</keyword>
<evidence type="ECO:0000256" key="1">
    <source>
        <dbReference type="ARBA" id="ARBA00008857"/>
    </source>
</evidence>
<dbReference type="Gene3D" id="1.10.443.10">
    <property type="entry name" value="Intergrase catalytic core"/>
    <property type="match status" value="1"/>
</dbReference>
<evidence type="ECO:0000256" key="3">
    <source>
        <dbReference type="ARBA" id="ARBA00023125"/>
    </source>
</evidence>
<organism evidence="6 7">
    <name type="scientific">Cupriavidus laharis</name>
    <dbReference type="NCBI Taxonomy" id="151654"/>
    <lineage>
        <taxon>Bacteria</taxon>
        <taxon>Pseudomonadati</taxon>
        <taxon>Pseudomonadota</taxon>
        <taxon>Betaproteobacteria</taxon>
        <taxon>Burkholderiales</taxon>
        <taxon>Burkholderiaceae</taxon>
        <taxon>Cupriavidus</taxon>
    </lineage>
</organism>
<feature type="domain" description="Tyr recombinase" evidence="5">
    <location>
        <begin position="119"/>
        <end position="303"/>
    </location>
</feature>
<name>A0ABM8XK11_9BURK</name>
<dbReference type="PANTHER" id="PTHR30349">
    <property type="entry name" value="PHAGE INTEGRASE-RELATED"/>
    <property type="match status" value="1"/>
</dbReference>
<keyword evidence="4" id="KW-0233">DNA recombination</keyword>
<dbReference type="InterPro" id="IPR010998">
    <property type="entry name" value="Integrase_recombinase_N"/>
</dbReference>
<comment type="caution">
    <text evidence="6">The sequence shown here is derived from an EMBL/GenBank/DDBJ whole genome shotgun (WGS) entry which is preliminary data.</text>
</comment>